<reference evidence="2 4" key="1">
    <citation type="submission" date="2020-01" db="EMBL/GenBank/DDBJ databases">
        <authorList>
            <consortium name="DOE Joint Genome Institute"/>
            <person name="Haridas S."/>
            <person name="Albert R."/>
            <person name="Binder M."/>
            <person name="Bloem J."/>
            <person name="Labutti K."/>
            <person name="Salamov A."/>
            <person name="Andreopoulos B."/>
            <person name="Baker S.E."/>
            <person name="Barry K."/>
            <person name="Bills G."/>
            <person name="Bluhm B.H."/>
            <person name="Cannon C."/>
            <person name="Castanera R."/>
            <person name="Culley D.E."/>
            <person name="Daum C."/>
            <person name="Ezra D."/>
            <person name="Gonzalez J.B."/>
            <person name="Henrissat B."/>
            <person name="Kuo A."/>
            <person name="Liang C."/>
            <person name="Lipzen A."/>
            <person name="Lutzoni F."/>
            <person name="Magnuson J."/>
            <person name="Mondo S."/>
            <person name="Nolan M."/>
            <person name="Ohm R."/>
            <person name="Pangilinan J."/>
            <person name="Park H.-J."/>
            <person name="Ramirez L."/>
            <person name="Alfaro M."/>
            <person name="Sun H."/>
            <person name="Tritt A."/>
            <person name="Yoshinaga Y."/>
            <person name="Zwiers L.-H."/>
            <person name="Turgeon B.G."/>
            <person name="Goodwin S.B."/>
            <person name="Spatafora J.W."/>
            <person name="Crous P.W."/>
            <person name="Grigoriev I.V."/>
        </authorList>
    </citation>
    <scope>NUCLEOTIDE SEQUENCE</scope>
    <source>
        <strain evidence="2 4">CBS 781.70</strain>
    </source>
</reference>
<reference evidence="4" key="2">
    <citation type="submission" date="2020-04" db="EMBL/GenBank/DDBJ databases">
        <authorList>
            <consortium name="NCBI Genome Project"/>
        </authorList>
    </citation>
    <scope>NUCLEOTIDE SEQUENCE</scope>
    <source>
        <strain evidence="4">CBS 781.70</strain>
    </source>
</reference>
<dbReference type="GeneID" id="54420221"/>
<proteinExistence type="predicted"/>
<keyword evidence="1" id="KW-0812">Transmembrane</keyword>
<evidence type="ECO:0000313" key="4">
    <source>
        <dbReference type="RefSeq" id="XP_033533457.1"/>
    </source>
</evidence>
<dbReference type="EMBL" id="ML975160">
    <property type="protein sequence ID" value="KAF1811826.1"/>
    <property type="molecule type" value="Genomic_DNA"/>
</dbReference>
<keyword evidence="1" id="KW-1133">Transmembrane helix</keyword>
<keyword evidence="3" id="KW-1185">Reference proteome</keyword>
<dbReference type="RefSeq" id="XP_033533457.1">
    <property type="nucleotide sequence ID" value="XM_033679651.1"/>
</dbReference>
<protein>
    <submittedName>
        <fullName evidence="2 4">Uncharacterized protein</fullName>
    </submittedName>
</protein>
<dbReference type="AlphaFoldDB" id="A0A6G1G1M5"/>
<evidence type="ECO:0000313" key="3">
    <source>
        <dbReference type="Proteomes" id="UP000504638"/>
    </source>
</evidence>
<feature type="transmembrane region" description="Helical" evidence="1">
    <location>
        <begin position="82"/>
        <end position="103"/>
    </location>
</feature>
<keyword evidence="1" id="KW-0472">Membrane</keyword>
<evidence type="ECO:0000313" key="2">
    <source>
        <dbReference type="EMBL" id="KAF1811826.1"/>
    </source>
</evidence>
<reference evidence="4" key="3">
    <citation type="submission" date="2025-04" db="UniProtKB">
        <authorList>
            <consortium name="RefSeq"/>
        </authorList>
    </citation>
    <scope>IDENTIFICATION</scope>
    <source>
        <strain evidence="4">CBS 781.70</strain>
    </source>
</reference>
<organism evidence="2">
    <name type="scientific">Eremomyces bilateralis CBS 781.70</name>
    <dbReference type="NCBI Taxonomy" id="1392243"/>
    <lineage>
        <taxon>Eukaryota</taxon>
        <taxon>Fungi</taxon>
        <taxon>Dikarya</taxon>
        <taxon>Ascomycota</taxon>
        <taxon>Pezizomycotina</taxon>
        <taxon>Dothideomycetes</taxon>
        <taxon>Dothideomycetes incertae sedis</taxon>
        <taxon>Eremomycetales</taxon>
        <taxon>Eremomycetaceae</taxon>
        <taxon>Eremomyces</taxon>
    </lineage>
</organism>
<sequence>MTPIGHLTQILLASIHDPRHLVVLCLKQVSKPPPRYSLLESRESRLKYERSNCAHSTAGMEFLGIGNKLDVRYRLIRLPTMGYSVLCMYYVWLCILRMILLTVSTDT</sequence>
<accession>A0A6G1G1M5</accession>
<evidence type="ECO:0000256" key="1">
    <source>
        <dbReference type="SAM" id="Phobius"/>
    </source>
</evidence>
<name>A0A6G1G1M5_9PEZI</name>
<gene>
    <name evidence="2 4" type="ORF">P152DRAFT_459308</name>
</gene>
<dbReference type="Proteomes" id="UP000504638">
    <property type="component" value="Unplaced"/>
</dbReference>